<feature type="compositionally biased region" description="Low complexity" evidence="1">
    <location>
        <begin position="128"/>
        <end position="137"/>
    </location>
</feature>
<organism evidence="2 3">
    <name type="scientific">Funneliformis caledonium</name>
    <dbReference type="NCBI Taxonomy" id="1117310"/>
    <lineage>
        <taxon>Eukaryota</taxon>
        <taxon>Fungi</taxon>
        <taxon>Fungi incertae sedis</taxon>
        <taxon>Mucoromycota</taxon>
        <taxon>Glomeromycotina</taxon>
        <taxon>Glomeromycetes</taxon>
        <taxon>Glomerales</taxon>
        <taxon>Glomeraceae</taxon>
        <taxon>Funneliformis</taxon>
    </lineage>
</organism>
<gene>
    <name evidence="2" type="ORF">FCALED_LOCUS5415</name>
</gene>
<sequence>MTYVTRLSVKNNLRQRREINNNKNKSVEKGRSNNQQKRKSPLTPQKPKYVKVYINDILAIKIEKGEEYVLLAYSDSNLVPDWQPMRNLRNANALVEKFKNRQSLNKIIINVNGGDYTECTHTIIQSDKFSNDSSSKTSVDDDDIEMK</sequence>
<dbReference type="OrthoDB" id="2385087at2759"/>
<feature type="region of interest" description="Disordered" evidence="1">
    <location>
        <begin position="128"/>
        <end position="147"/>
    </location>
</feature>
<evidence type="ECO:0000256" key="1">
    <source>
        <dbReference type="SAM" id="MobiDB-lite"/>
    </source>
</evidence>
<comment type="caution">
    <text evidence="2">The sequence shown here is derived from an EMBL/GenBank/DDBJ whole genome shotgun (WGS) entry which is preliminary data.</text>
</comment>
<evidence type="ECO:0000313" key="3">
    <source>
        <dbReference type="Proteomes" id="UP000789570"/>
    </source>
</evidence>
<feature type="region of interest" description="Disordered" evidence="1">
    <location>
        <begin position="19"/>
        <end position="44"/>
    </location>
</feature>
<name>A0A9N9FIB2_9GLOM</name>
<accession>A0A9N9FIB2</accession>
<protein>
    <submittedName>
        <fullName evidence="2">7164_t:CDS:1</fullName>
    </submittedName>
</protein>
<dbReference type="AlphaFoldDB" id="A0A9N9FIB2"/>
<feature type="compositionally biased region" description="Basic and acidic residues" evidence="1">
    <location>
        <begin position="19"/>
        <end position="31"/>
    </location>
</feature>
<dbReference type="EMBL" id="CAJVPQ010001168">
    <property type="protein sequence ID" value="CAG8536159.1"/>
    <property type="molecule type" value="Genomic_DNA"/>
</dbReference>
<keyword evidence="3" id="KW-1185">Reference proteome</keyword>
<evidence type="ECO:0000313" key="2">
    <source>
        <dbReference type="EMBL" id="CAG8536159.1"/>
    </source>
</evidence>
<proteinExistence type="predicted"/>
<reference evidence="2" key="1">
    <citation type="submission" date="2021-06" db="EMBL/GenBank/DDBJ databases">
        <authorList>
            <person name="Kallberg Y."/>
            <person name="Tangrot J."/>
            <person name="Rosling A."/>
        </authorList>
    </citation>
    <scope>NUCLEOTIDE SEQUENCE</scope>
    <source>
        <strain evidence="2">UK204</strain>
    </source>
</reference>
<dbReference type="Proteomes" id="UP000789570">
    <property type="component" value="Unassembled WGS sequence"/>
</dbReference>